<keyword evidence="2" id="KW-1133">Transmembrane helix</keyword>
<organism evidence="3 4">
    <name type="scientific">Keguizhuia sedimenti</name>
    <dbReference type="NCBI Taxonomy" id="3064264"/>
    <lineage>
        <taxon>Bacteria</taxon>
        <taxon>Pseudomonadati</taxon>
        <taxon>Pseudomonadota</taxon>
        <taxon>Betaproteobacteria</taxon>
        <taxon>Burkholderiales</taxon>
        <taxon>Oxalobacteraceae</taxon>
        <taxon>Keguizhuia</taxon>
    </lineage>
</organism>
<feature type="transmembrane region" description="Helical" evidence="2">
    <location>
        <begin position="85"/>
        <end position="104"/>
    </location>
</feature>
<name>A0ABU1BQ28_9BURK</name>
<reference evidence="3 4" key="1">
    <citation type="submission" date="2023-08" db="EMBL/GenBank/DDBJ databases">
        <title>Oxalobacteraceae gen .nov., isolated from river sludge outside the plant.</title>
        <authorList>
            <person name="Zhao S.Y."/>
        </authorList>
    </citation>
    <scope>NUCLEOTIDE SEQUENCE [LARGE SCALE GENOMIC DNA]</scope>
    <source>
        <strain evidence="3 4">R-40</strain>
    </source>
</reference>
<proteinExistence type="predicted"/>
<evidence type="ECO:0000313" key="4">
    <source>
        <dbReference type="Proteomes" id="UP001225596"/>
    </source>
</evidence>
<evidence type="ECO:0000256" key="1">
    <source>
        <dbReference type="SAM" id="MobiDB-lite"/>
    </source>
</evidence>
<keyword evidence="4" id="KW-1185">Reference proteome</keyword>
<feature type="compositionally biased region" description="Low complexity" evidence="1">
    <location>
        <begin position="41"/>
        <end position="53"/>
    </location>
</feature>
<comment type="caution">
    <text evidence="3">The sequence shown here is derived from an EMBL/GenBank/DDBJ whole genome shotgun (WGS) entry which is preliminary data.</text>
</comment>
<feature type="transmembrane region" description="Helical" evidence="2">
    <location>
        <begin position="164"/>
        <end position="187"/>
    </location>
</feature>
<evidence type="ECO:0000313" key="3">
    <source>
        <dbReference type="EMBL" id="MDQ9170423.1"/>
    </source>
</evidence>
<keyword evidence="2" id="KW-0472">Membrane</keyword>
<dbReference type="EMBL" id="JAUYVH010000003">
    <property type="protein sequence ID" value="MDQ9170423.1"/>
    <property type="molecule type" value="Genomic_DNA"/>
</dbReference>
<sequence>MKNNGRSLEEQRNALLEQIHASRAVYRRMLTQGESIETASANENAAASGAVPATEAPHVERAASRTAAADPAFPRSMTMRWIMDHPFYTAAAIVGVAMLIPKAAGAGKKAGRKLSSRKRNKASEVPAAYAAPGQPHVYPPPPQNGYPQTVYIQQPPPSAQKTGALAGVAAFGGTALTSIITIATMVLRDPAKMQMAMRMFSTASDYMRKRRGQQTPQGGQKL</sequence>
<keyword evidence="2" id="KW-0812">Transmembrane</keyword>
<accession>A0ABU1BQ28</accession>
<feature type="region of interest" description="Disordered" evidence="1">
    <location>
        <begin position="41"/>
        <end position="68"/>
    </location>
</feature>
<gene>
    <name evidence="3" type="ORF">Q8A64_08365</name>
</gene>
<protein>
    <submittedName>
        <fullName evidence="3">Uncharacterized protein</fullName>
    </submittedName>
</protein>
<dbReference type="Proteomes" id="UP001225596">
    <property type="component" value="Unassembled WGS sequence"/>
</dbReference>
<feature type="region of interest" description="Disordered" evidence="1">
    <location>
        <begin position="108"/>
        <end position="144"/>
    </location>
</feature>
<evidence type="ECO:0000256" key="2">
    <source>
        <dbReference type="SAM" id="Phobius"/>
    </source>
</evidence>
<dbReference type="RefSeq" id="WP_338436344.1">
    <property type="nucleotide sequence ID" value="NZ_JAUYVH010000003.1"/>
</dbReference>
<feature type="compositionally biased region" description="Basic residues" evidence="1">
    <location>
        <begin position="109"/>
        <end position="120"/>
    </location>
</feature>